<keyword evidence="6 14" id="KW-0963">Cytoplasm</keyword>
<evidence type="ECO:0000256" key="5">
    <source>
        <dbReference type="ARBA" id="ARBA00022485"/>
    </source>
</evidence>
<comment type="subcellular location">
    <subcellularLocation>
        <location evidence="1 14">Cytoplasm</location>
    </subcellularLocation>
</comment>
<protein>
    <recommendedName>
        <fullName evidence="14">Coproporphyrinogen-III oxidase</fullName>
        <ecNumber evidence="14">1.3.98.3</ecNumber>
    </recommendedName>
</protein>
<accession>A0A7U5BG04</accession>
<dbReference type="UniPathway" id="UPA00251">
    <property type="reaction ID" value="UER00323"/>
</dbReference>
<evidence type="ECO:0000256" key="16">
    <source>
        <dbReference type="PIRSR" id="PIRSR000167-2"/>
    </source>
</evidence>
<dbReference type="SUPFAM" id="SSF102114">
    <property type="entry name" value="Radical SAM enzymes"/>
    <property type="match status" value="1"/>
</dbReference>
<dbReference type="InterPro" id="IPR013785">
    <property type="entry name" value="Aldolase_TIM"/>
</dbReference>
<dbReference type="SMART" id="SM00729">
    <property type="entry name" value="Elp3"/>
    <property type="match status" value="1"/>
</dbReference>
<evidence type="ECO:0000313" key="18">
    <source>
        <dbReference type="EMBL" id="AJP74580.1"/>
    </source>
</evidence>
<dbReference type="GO" id="GO:0004109">
    <property type="term" value="F:coproporphyrinogen oxidase activity"/>
    <property type="evidence" value="ECO:0007669"/>
    <property type="project" value="InterPro"/>
</dbReference>
<dbReference type="Pfam" id="PF04055">
    <property type="entry name" value="Radical_SAM"/>
    <property type="match status" value="1"/>
</dbReference>
<dbReference type="Pfam" id="PF06969">
    <property type="entry name" value="HemN_C"/>
    <property type="match status" value="1"/>
</dbReference>
<dbReference type="PIRSF" id="PIRSF000167">
    <property type="entry name" value="HemN"/>
    <property type="match status" value="1"/>
</dbReference>
<feature type="binding site" evidence="15">
    <location>
        <begin position="63"/>
        <end position="65"/>
    </location>
    <ligand>
        <name>S-adenosyl-L-methionine</name>
        <dbReference type="ChEBI" id="CHEBI:59789"/>
        <label>2</label>
    </ligand>
</feature>
<keyword evidence="9 14" id="KW-0560">Oxidoreductase</keyword>
<keyword evidence="8 14" id="KW-0479">Metal-binding</keyword>
<evidence type="ECO:0000256" key="6">
    <source>
        <dbReference type="ARBA" id="ARBA00022490"/>
    </source>
</evidence>
<feature type="binding site" evidence="15">
    <location>
        <position position="166"/>
    </location>
    <ligand>
        <name>S-adenosyl-L-methionine</name>
        <dbReference type="ChEBI" id="CHEBI:59789"/>
        <label>2</label>
    </ligand>
</feature>
<dbReference type="Proteomes" id="UP000032300">
    <property type="component" value="Chromosome"/>
</dbReference>
<dbReference type="InterPro" id="IPR004558">
    <property type="entry name" value="Coprogen_oxidase_HemN"/>
</dbReference>
<keyword evidence="11 14" id="KW-0411">Iron-sulfur</keyword>
<dbReference type="PANTHER" id="PTHR13932:SF6">
    <property type="entry name" value="OXYGEN-INDEPENDENT COPROPORPHYRINOGEN III OXIDASE"/>
    <property type="match status" value="1"/>
</dbReference>
<comment type="pathway">
    <text evidence="2 14">Porphyrin-containing compound metabolism; protoporphyrin-IX biosynthesis; protoporphyrinogen-IX from coproporphyrinogen-III (AdoMet route): step 1/1.</text>
</comment>
<keyword evidence="12 14" id="KW-0627">Porphyrin biosynthesis</keyword>
<dbReference type="InterPro" id="IPR007197">
    <property type="entry name" value="rSAM"/>
</dbReference>
<evidence type="ECO:0000256" key="8">
    <source>
        <dbReference type="ARBA" id="ARBA00022723"/>
    </source>
</evidence>
<evidence type="ECO:0000256" key="12">
    <source>
        <dbReference type="ARBA" id="ARBA00023244"/>
    </source>
</evidence>
<feature type="binding site" evidence="15">
    <location>
        <position position="323"/>
    </location>
    <ligand>
        <name>S-adenosyl-L-methionine</name>
        <dbReference type="ChEBI" id="CHEBI:59789"/>
        <label>1</label>
    </ligand>
</feature>
<dbReference type="InterPro" id="IPR058240">
    <property type="entry name" value="rSAM_sf"/>
</dbReference>
<evidence type="ECO:0000256" key="4">
    <source>
        <dbReference type="ARBA" id="ARBA00011245"/>
    </source>
</evidence>
<evidence type="ECO:0000256" key="9">
    <source>
        <dbReference type="ARBA" id="ARBA00023002"/>
    </source>
</evidence>
<dbReference type="InterPro" id="IPR034505">
    <property type="entry name" value="Coproporphyrinogen-III_oxidase"/>
</dbReference>
<feature type="binding site" evidence="15">
    <location>
        <position position="178"/>
    </location>
    <ligand>
        <name>S-adenosyl-L-methionine</name>
        <dbReference type="ChEBI" id="CHEBI:59789"/>
        <label>2</label>
    </ligand>
</feature>
<dbReference type="AlphaFoldDB" id="A0A7U5BG04"/>
<keyword evidence="19" id="KW-1185">Reference proteome</keyword>
<name>A0A7U5BG04_9SPHN</name>
<comment type="subunit">
    <text evidence="4">Monomer.</text>
</comment>
<evidence type="ECO:0000256" key="14">
    <source>
        <dbReference type="PIRNR" id="PIRNR000167"/>
    </source>
</evidence>
<dbReference type="NCBIfam" id="TIGR00538">
    <property type="entry name" value="hemN"/>
    <property type="match status" value="1"/>
</dbReference>
<gene>
    <name evidence="18" type="ORF">TS85_16430</name>
</gene>
<evidence type="ECO:0000256" key="15">
    <source>
        <dbReference type="PIRSR" id="PIRSR000167-1"/>
    </source>
</evidence>
<evidence type="ECO:0000256" key="1">
    <source>
        <dbReference type="ARBA" id="ARBA00004496"/>
    </source>
</evidence>
<keyword evidence="10 14" id="KW-0408">Iron</keyword>
<evidence type="ECO:0000256" key="13">
    <source>
        <dbReference type="ARBA" id="ARBA00048321"/>
    </source>
</evidence>
<comment type="cofactor">
    <cofactor evidence="14 16">
        <name>[4Fe-4S] cluster</name>
        <dbReference type="ChEBI" id="CHEBI:49883"/>
    </cofactor>
    <text evidence="14 16">Binds 1 [4Fe-4S] cluster. The cluster is coordinated with 3 cysteines and an exchangeable S-adenosyl-L-methionine.</text>
</comment>
<dbReference type="RefSeq" id="WP_044336448.1">
    <property type="nucleotide sequence ID" value="NZ_CP010836.1"/>
</dbReference>
<feature type="domain" description="Radical SAM core" evidence="17">
    <location>
        <begin position="42"/>
        <end position="277"/>
    </location>
</feature>
<dbReference type="SFLD" id="SFLDG01065">
    <property type="entry name" value="anaerobic_coproporphyrinogen-I"/>
    <property type="match status" value="1"/>
</dbReference>
<reference evidence="18 19" key="2">
    <citation type="submission" date="2015-02" db="EMBL/GenBank/DDBJ databases">
        <title>The complete genome of Sphingomonas hengshuiensis sp. WHSC-8 isolated from soil of Hengshui Lake.</title>
        <authorList>
            <person name="Wei S."/>
            <person name="Guo J."/>
            <person name="Su C."/>
            <person name="Wu R."/>
            <person name="Zhang Z."/>
            <person name="Liang K."/>
            <person name="Li H."/>
            <person name="Wang T."/>
            <person name="Liu H."/>
            <person name="Zhang C."/>
            <person name="Li Z."/>
            <person name="Wang Q."/>
            <person name="Meng J."/>
        </authorList>
    </citation>
    <scope>NUCLEOTIDE SEQUENCE [LARGE SCALE GENOMIC DNA]</scope>
    <source>
        <strain evidence="18 19">WHSC-8</strain>
    </source>
</reference>
<feature type="binding site" evidence="15">
    <location>
        <position position="51"/>
    </location>
    <ligand>
        <name>S-adenosyl-L-methionine</name>
        <dbReference type="ChEBI" id="CHEBI:59789"/>
        <label>1</label>
    </ligand>
</feature>
<feature type="binding site" evidence="15">
    <location>
        <position position="106"/>
    </location>
    <ligand>
        <name>S-adenosyl-L-methionine</name>
        <dbReference type="ChEBI" id="CHEBI:59789"/>
        <label>1</label>
    </ligand>
</feature>
<organism evidence="18 19">
    <name type="scientific">Sphingomonas hengshuiensis</name>
    <dbReference type="NCBI Taxonomy" id="1609977"/>
    <lineage>
        <taxon>Bacteria</taxon>
        <taxon>Pseudomonadati</taxon>
        <taxon>Pseudomonadota</taxon>
        <taxon>Alphaproteobacteria</taxon>
        <taxon>Sphingomonadales</taxon>
        <taxon>Sphingomonadaceae</taxon>
        <taxon>Sphingomonas</taxon>
    </lineage>
</organism>
<keyword evidence="5 14" id="KW-0004">4Fe-4S</keyword>
<keyword evidence="7 14" id="KW-0949">S-adenosyl-L-methionine</keyword>
<dbReference type="InterPro" id="IPR010723">
    <property type="entry name" value="HemN_C"/>
</dbReference>
<evidence type="ECO:0000256" key="3">
    <source>
        <dbReference type="ARBA" id="ARBA00005493"/>
    </source>
</evidence>
<feature type="binding site" evidence="15">
    <location>
        <position position="237"/>
    </location>
    <ligand>
        <name>S-adenosyl-L-methionine</name>
        <dbReference type="ChEBI" id="CHEBI:59789"/>
        <label>2</label>
    </ligand>
</feature>
<evidence type="ECO:0000313" key="19">
    <source>
        <dbReference type="Proteomes" id="UP000032300"/>
    </source>
</evidence>
<evidence type="ECO:0000256" key="10">
    <source>
        <dbReference type="ARBA" id="ARBA00023004"/>
    </source>
</evidence>
<dbReference type="OrthoDB" id="9808022at2"/>
<dbReference type="GO" id="GO:0006782">
    <property type="term" value="P:protoporphyrinogen IX biosynthetic process"/>
    <property type="evidence" value="ECO:0007669"/>
    <property type="project" value="UniProtKB-UniPathway"/>
</dbReference>
<proteinExistence type="inferred from homology"/>
<comment type="similarity">
    <text evidence="3 14">Belongs to the anaerobic coproporphyrinogen-III oxidase family.</text>
</comment>
<feature type="binding site" evidence="16">
    <location>
        <position position="57"/>
    </location>
    <ligand>
        <name>[4Fe-4S] cluster</name>
        <dbReference type="ChEBI" id="CHEBI:49883"/>
        <note>4Fe-4S-S-AdoMet</note>
    </ligand>
</feature>
<comment type="catalytic activity">
    <reaction evidence="13 14">
        <text>coproporphyrinogen III + 2 S-adenosyl-L-methionine = protoporphyrinogen IX + 2 5'-deoxyadenosine + 2 L-methionine + 2 CO2</text>
        <dbReference type="Rhea" id="RHEA:15425"/>
        <dbReference type="ChEBI" id="CHEBI:16526"/>
        <dbReference type="ChEBI" id="CHEBI:17319"/>
        <dbReference type="ChEBI" id="CHEBI:57307"/>
        <dbReference type="ChEBI" id="CHEBI:57309"/>
        <dbReference type="ChEBI" id="CHEBI:57844"/>
        <dbReference type="ChEBI" id="CHEBI:59789"/>
        <dbReference type="EC" id="1.3.98.3"/>
    </reaction>
</comment>
<dbReference type="InterPro" id="IPR006638">
    <property type="entry name" value="Elp3/MiaA/NifB-like_rSAM"/>
</dbReference>
<evidence type="ECO:0000259" key="17">
    <source>
        <dbReference type="PROSITE" id="PS51918"/>
    </source>
</evidence>
<dbReference type="GO" id="GO:0005737">
    <property type="term" value="C:cytoplasm"/>
    <property type="evidence" value="ECO:0007669"/>
    <property type="project" value="UniProtKB-SubCell"/>
</dbReference>
<reference evidence="18 19" key="1">
    <citation type="journal article" date="2015" name="Int. J. Syst. Evol. Microbiol.">
        <title>Sphingomonas hengshuiensis sp. nov., isolated from lake wetland.</title>
        <authorList>
            <person name="Wei S."/>
            <person name="Wang T."/>
            <person name="Liu H."/>
            <person name="Zhang C."/>
            <person name="Guo J."/>
            <person name="Wang Q."/>
            <person name="Liang K."/>
            <person name="Zhang Z."/>
        </authorList>
    </citation>
    <scope>NUCLEOTIDE SEQUENCE [LARGE SCALE GENOMIC DNA]</scope>
    <source>
        <strain evidence="18 19">WHSC-8</strain>
    </source>
</reference>
<feature type="binding site" evidence="15">
    <location>
        <position position="139"/>
    </location>
    <ligand>
        <name>S-adenosyl-L-methionine</name>
        <dbReference type="ChEBI" id="CHEBI:59789"/>
        <label>1</label>
    </ligand>
</feature>
<dbReference type="GO" id="GO:0051989">
    <property type="term" value="F:coproporphyrinogen dehydrogenase activity"/>
    <property type="evidence" value="ECO:0007669"/>
    <property type="project" value="UniProtKB-EC"/>
</dbReference>
<dbReference type="GO" id="GO:0046872">
    <property type="term" value="F:metal ion binding"/>
    <property type="evidence" value="ECO:0007669"/>
    <property type="project" value="UniProtKB-KW"/>
</dbReference>
<sequence>MPHLFLPDLAERAVPRYTSYPTAAEFHPGIGAREQADALAAVAPETPVSLYVHIPFCHEICWYCGCNTGAIGRGDRVAAYRDALLREIESVGGRMLGRVVSVHFGGGSPNALPAADLLAIAAALRTRFDIAPDAEWAAELDPRTLNADYAVALAAAGIGRASLGAQTFAPQVQRRINRIQPFRDVARAAHDLRAAGIGRINLDLMYGLPGQSLDDIAATLAQAQVIAPDRVAMFGYAHMPRMLPRQRMIDESLLPDARARFWQSALAHDLLVEAGYRAIGFDHFARPGDSLAVAAHSGRLRRNFQGFTDDPAAIVIGLGASSISQFDGLLVQNEKHAGRYRMLAGNGLLAGVRGVARTADDRMRTDIIERLLCDGSVDAAEIALRHGQPVQALSAALPPLKALRDQGVIALDGWRVAILPAGRPYARLAACAFDAYRAAPPQRFSRAV</sequence>
<evidence type="ECO:0000256" key="11">
    <source>
        <dbReference type="ARBA" id="ARBA00023014"/>
    </source>
</evidence>
<dbReference type="SFLD" id="SFLDS00029">
    <property type="entry name" value="Radical_SAM"/>
    <property type="match status" value="1"/>
</dbReference>
<feature type="binding site" evidence="16">
    <location>
        <position position="61"/>
    </location>
    <ligand>
        <name>[4Fe-4S] cluster</name>
        <dbReference type="ChEBI" id="CHEBI:49883"/>
        <note>4Fe-4S-S-AdoMet</note>
    </ligand>
</feature>
<dbReference type="PROSITE" id="PS51918">
    <property type="entry name" value="RADICAL_SAM"/>
    <property type="match status" value="1"/>
</dbReference>
<dbReference type="Gene3D" id="3.20.20.70">
    <property type="entry name" value="Aldolase class I"/>
    <property type="match status" value="1"/>
</dbReference>
<dbReference type="EMBL" id="CP010836">
    <property type="protein sequence ID" value="AJP74580.1"/>
    <property type="molecule type" value="Genomic_DNA"/>
</dbReference>
<dbReference type="CDD" id="cd01335">
    <property type="entry name" value="Radical_SAM"/>
    <property type="match status" value="1"/>
</dbReference>
<evidence type="ECO:0000256" key="2">
    <source>
        <dbReference type="ARBA" id="ARBA00004785"/>
    </source>
</evidence>
<evidence type="ECO:0000256" key="7">
    <source>
        <dbReference type="ARBA" id="ARBA00022691"/>
    </source>
</evidence>
<feature type="binding site" evidence="16">
    <location>
        <position position="64"/>
    </location>
    <ligand>
        <name>[4Fe-4S] cluster</name>
        <dbReference type="ChEBI" id="CHEBI:49883"/>
        <note>4Fe-4S-S-AdoMet</note>
    </ligand>
</feature>
<dbReference type="GO" id="GO:0051539">
    <property type="term" value="F:4 iron, 4 sulfur cluster binding"/>
    <property type="evidence" value="ECO:0007669"/>
    <property type="project" value="UniProtKB-KW"/>
</dbReference>
<feature type="binding site" evidence="15">
    <location>
        <position position="203"/>
    </location>
    <ligand>
        <name>S-adenosyl-L-methionine</name>
        <dbReference type="ChEBI" id="CHEBI:59789"/>
        <label>2</label>
    </ligand>
</feature>
<dbReference type="EC" id="1.3.98.3" evidence="14"/>
<dbReference type="KEGG" id="sphi:TS85_16430"/>
<dbReference type="Gene3D" id="1.10.10.920">
    <property type="match status" value="1"/>
</dbReference>
<dbReference type="PANTHER" id="PTHR13932">
    <property type="entry name" value="COPROPORPHYRINIGEN III OXIDASE"/>
    <property type="match status" value="1"/>
</dbReference>